<evidence type="ECO:0000256" key="3">
    <source>
        <dbReference type="PROSITE-ProRule" id="PRU00284"/>
    </source>
</evidence>
<dbReference type="Pfam" id="PF00015">
    <property type="entry name" value="MCPsignal"/>
    <property type="match status" value="1"/>
</dbReference>
<keyword evidence="6" id="KW-0472">Membrane</keyword>
<keyword evidence="6" id="KW-1133">Transmembrane helix</keyword>
<evidence type="ECO:0000313" key="8">
    <source>
        <dbReference type="EMBL" id="AYO17533.1"/>
    </source>
</evidence>
<keyword evidence="4" id="KW-0175">Coiled coil</keyword>
<keyword evidence="6" id="KW-0812">Transmembrane</keyword>
<feature type="transmembrane region" description="Helical" evidence="6">
    <location>
        <begin position="12"/>
        <end position="31"/>
    </location>
</feature>
<dbReference type="InterPro" id="IPR004089">
    <property type="entry name" value="MCPsignal_dom"/>
</dbReference>
<proteinExistence type="predicted"/>
<feature type="domain" description="Methyl-accepting transducer" evidence="7">
    <location>
        <begin position="160"/>
        <end position="396"/>
    </location>
</feature>
<dbReference type="Proteomes" id="UP000272136">
    <property type="component" value="Chromosome 2"/>
</dbReference>
<dbReference type="PROSITE" id="PS50111">
    <property type="entry name" value="CHEMOTAXIS_TRANSDUC_2"/>
    <property type="match status" value="1"/>
</dbReference>
<evidence type="ECO:0000256" key="5">
    <source>
        <dbReference type="SAM" id="MobiDB-lite"/>
    </source>
</evidence>
<dbReference type="EMBL" id="CP033138">
    <property type="protein sequence ID" value="AYO17533.1"/>
    <property type="molecule type" value="Genomic_DNA"/>
</dbReference>
<evidence type="ECO:0000256" key="6">
    <source>
        <dbReference type="SAM" id="Phobius"/>
    </source>
</evidence>
<evidence type="ECO:0000259" key="7">
    <source>
        <dbReference type="PROSITE" id="PS50111"/>
    </source>
</evidence>
<reference evidence="8 9" key="1">
    <citation type="submission" date="2018-10" db="EMBL/GenBank/DDBJ databases">
        <title>Whole Genome of Vibrio owensii strain 170502, isolated from Acute Hepatopancreatic Necrosis Disease (AHPND) shrimp.</title>
        <authorList>
            <person name="Yan M."/>
            <person name="Wang X."/>
            <person name="Wang Y."/>
        </authorList>
    </citation>
    <scope>NUCLEOTIDE SEQUENCE [LARGE SCALE GENOMIC DNA]</scope>
    <source>
        <strain evidence="8 9">1700302</strain>
    </source>
</reference>
<accession>A0ABN5QD48</accession>
<evidence type="ECO:0000256" key="2">
    <source>
        <dbReference type="ARBA" id="ARBA00023224"/>
    </source>
</evidence>
<feature type="coiled-coil region" evidence="4">
    <location>
        <begin position="217"/>
        <end position="244"/>
    </location>
</feature>
<name>A0ABN5QD48_9VIBR</name>
<dbReference type="PANTHER" id="PTHR32089">
    <property type="entry name" value="METHYL-ACCEPTING CHEMOTAXIS PROTEIN MCPB"/>
    <property type="match status" value="1"/>
</dbReference>
<evidence type="ECO:0000256" key="4">
    <source>
        <dbReference type="SAM" id="Coils"/>
    </source>
</evidence>
<feature type="region of interest" description="Disordered" evidence="5">
    <location>
        <begin position="400"/>
        <end position="419"/>
    </location>
</feature>
<gene>
    <name evidence="8" type="ORF">D0812_24550</name>
</gene>
<feature type="transmembrane region" description="Helical" evidence="6">
    <location>
        <begin position="81"/>
        <end position="100"/>
    </location>
</feature>
<comment type="subcellular location">
    <subcellularLocation>
        <location evidence="1">Membrane</location>
    </subcellularLocation>
</comment>
<dbReference type="SUPFAM" id="SSF58104">
    <property type="entry name" value="Methyl-accepting chemotaxis protein (MCP) signaling domain"/>
    <property type="match status" value="1"/>
</dbReference>
<evidence type="ECO:0000256" key="1">
    <source>
        <dbReference type="ARBA" id="ARBA00004370"/>
    </source>
</evidence>
<keyword evidence="9" id="KW-1185">Reference proteome</keyword>
<organism evidence="8 9">
    <name type="scientific">Vibrio owensii</name>
    <dbReference type="NCBI Taxonomy" id="696485"/>
    <lineage>
        <taxon>Bacteria</taxon>
        <taxon>Pseudomonadati</taxon>
        <taxon>Pseudomonadota</taxon>
        <taxon>Gammaproteobacteria</taxon>
        <taxon>Vibrionales</taxon>
        <taxon>Vibrionaceae</taxon>
        <taxon>Vibrio</taxon>
    </lineage>
</organism>
<dbReference type="SMART" id="SM00283">
    <property type="entry name" value="MA"/>
    <property type="match status" value="1"/>
</dbReference>
<dbReference type="PANTHER" id="PTHR32089:SF112">
    <property type="entry name" value="LYSOZYME-LIKE PROTEIN-RELATED"/>
    <property type="match status" value="1"/>
</dbReference>
<sequence length="432" mass="47108">MAYIMSTKIKLILVSTIPALILVLVMTSLAIRDMNTIRTHLSETVASKVQSGEFNSKSISEIKAILEEVGSNKQEQLSQSSIPEIIIIMVVLVAISLLLVNRTFREISFIVQQVKVICDASTPLSFRIDLTKCKEFKALAIDLNRMQEQNANVLQNVQTMSDTLNSSSEELKATSSSNQVSNQKLLLNMDSVATSITEFQSSSLEIASNVQLAYQAIADVNQDGQNLSTNIQALNKRLTELREVTFAASNNVSELGEHVEGIDTIIRTIQGIAEQTNLLALNAAIEAARAGEQGRGFAVVADEVRSLASKTHQSTEEIASMIYGLREKSSISIQAMEHSSSATDELTNSMNATNSEVLSLFERLISVNDMNAQIASASEEQSLVIDEISRHIEEVKNLAGDTEKGSSITGSKANEMRKSSQELQGLISNFVF</sequence>
<protein>
    <submittedName>
        <fullName evidence="8">Methyl-accepting chemotaxis protein</fullName>
    </submittedName>
</protein>
<dbReference type="Gene3D" id="1.10.287.950">
    <property type="entry name" value="Methyl-accepting chemotaxis protein"/>
    <property type="match status" value="1"/>
</dbReference>
<evidence type="ECO:0000313" key="9">
    <source>
        <dbReference type="Proteomes" id="UP000272136"/>
    </source>
</evidence>
<keyword evidence="2 3" id="KW-0807">Transducer</keyword>